<proteinExistence type="predicted"/>
<dbReference type="OrthoDB" id="10068636at2759"/>
<dbReference type="Proteomes" id="UP001046870">
    <property type="component" value="Chromosome 16"/>
</dbReference>
<feature type="compositionally biased region" description="Polar residues" evidence="1">
    <location>
        <begin position="59"/>
        <end position="77"/>
    </location>
</feature>
<reference evidence="2" key="1">
    <citation type="submission" date="2021-01" db="EMBL/GenBank/DDBJ databases">
        <authorList>
            <person name="Zahm M."/>
            <person name="Roques C."/>
            <person name="Cabau C."/>
            <person name="Klopp C."/>
            <person name="Donnadieu C."/>
            <person name="Jouanno E."/>
            <person name="Lampietro C."/>
            <person name="Louis A."/>
            <person name="Herpin A."/>
            <person name="Echchiki A."/>
            <person name="Berthelot C."/>
            <person name="Parey E."/>
            <person name="Roest-Crollius H."/>
            <person name="Braasch I."/>
            <person name="Postlethwait J."/>
            <person name="Bobe J."/>
            <person name="Montfort J."/>
            <person name="Bouchez O."/>
            <person name="Begum T."/>
            <person name="Mejri S."/>
            <person name="Adams A."/>
            <person name="Chen W.-J."/>
            <person name="Guiguen Y."/>
        </authorList>
    </citation>
    <scope>NUCLEOTIDE SEQUENCE</scope>
    <source>
        <strain evidence="2">YG-15Mar2019-1</strain>
        <tissue evidence="2">Brain</tissue>
    </source>
</reference>
<dbReference type="EMBL" id="JAFDVH010000016">
    <property type="protein sequence ID" value="KAG7462452.1"/>
    <property type="molecule type" value="Genomic_DNA"/>
</dbReference>
<sequence>MPESGVPSVTGISKELLDLQHLVQFPEEIAIILTDQEQLLYRRVLPLNYLCFLTKDLDSPQSPLKASLSTPATLTGSGQHNAVEDLVARFNEVSL</sequence>
<protein>
    <submittedName>
        <fullName evidence="2">Uncharacterized protein</fullName>
    </submittedName>
</protein>
<accession>A0A9D3SZL8</accession>
<dbReference type="AlphaFoldDB" id="A0A9D3SZL8"/>
<evidence type="ECO:0000256" key="1">
    <source>
        <dbReference type="SAM" id="MobiDB-lite"/>
    </source>
</evidence>
<name>A0A9D3SZL8_MEGAT</name>
<comment type="caution">
    <text evidence="2">The sequence shown here is derived from an EMBL/GenBank/DDBJ whole genome shotgun (WGS) entry which is preliminary data.</text>
</comment>
<keyword evidence="3" id="KW-1185">Reference proteome</keyword>
<feature type="region of interest" description="Disordered" evidence="1">
    <location>
        <begin position="58"/>
        <end position="77"/>
    </location>
</feature>
<gene>
    <name evidence="2" type="ORF">MATL_G00185000</name>
</gene>
<evidence type="ECO:0000313" key="2">
    <source>
        <dbReference type="EMBL" id="KAG7462452.1"/>
    </source>
</evidence>
<organism evidence="2 3">
    <name type="scientific">Megalops atlanticus</name>
    <name type="common">Tarpon</name>
    <name type="synonym">Clupea gigantea</name>
    <dbReference type="NCBI Taxonomy" id="7932"/>
    <lineage>
        <taxon>Eukaryota</taxon>
        <taxon>Metazoa</taxon>
        <taxon>Chordata</taxon>
        <taxon>Craniata</taxon>
        <taxon>Vertebrata</taxon>
        <taxon>Euteleostomi</taxon>
        <taxon>Actinopterygii</taxon>
        <taxon>Neopterygii</taxon>
        <taxon>Teleostei</taxon>
        <taxon>Elopiformes</taxon>
        <taxon>Megalopidae</taxon>
        <taxon>Megalops</taxon>
    </lineage>
</organism>
<evidence type="ECO:0000313" key="3">
    <source>
        <dbReference type="Proteomes" id="UP001046870"/>
    </source>
</evidence>